<feature type="transmembrane region" description="Helical" evidence="1">
    <location>
        <begin position="36"/>
        <end position="56"/>
    </location>
</feature>
<keyword evidence="1" id="KW-0472">Membrane</keyword>
<feature type="transmembrane region" description="Helical" evidence="1">
    <location>
        <begin position="91"/>
        <end position="110"/>
    </location>
</feature>
<sequence length="328" mass="38318">MGSTFHKSAFVFRWLIVFLFMMISVQQWKISEETLPIYSTLLGVLSSFILGIVKYLQAYQPFGSSSVVQYVHDVLRIPEKFVELPKEVSKVFMILSLLELVLTIWLPLLLEGLEGFMWLKSLEQNPFLFNKNMLPFIHSALKYLYKLKWLLALRIEENVTMASLEKVQTVNKPMVELFRIFFGLPVVRGVKRVYYWKPSYCLSQLIAPHVFVFSVQIVTEAVVIVLGGMKVGRAILLHVTLVFNLLRGFPAFVSLWKALDAWKSHRCNWIYMIATIFPCVLWLYSSFVFCWRKWLPLYRKNNVQRAVPSTSESSNQVNVTKSRLRRRK</sequence>
<evidence type="ECO:0000313" key="2">
    <source>
        <dbReference type="EMBL" id="EME27344.1"/>
    </source>
</evidence>
<dbReference type="Gramene" id="EME27344">
    <property type="protein sequence ID" value="EME27344"/>
    <property type="gene ID" value="Gasu_50750"/>
</dbReference>
<dbReference type="RefSeq" id="XP_005703864.1">
    <property type="nucleotide sequence ID" value="XM_005703807.1"/>
</dbReference>
<feature type="transmembrane region" description="Helical" evidence="1">
    <location>
        <begin position="268"/>
        <end position="291"/>
    </location>
</feature>
<feature type="transmembrane region" description="Helical" evidence="1">
    <location>
        <begin position="206"/>
        <end position="228"/>
    </location>
</feature>
<dbReference type="GeneID" id="17086261"/>
<gene>
    <name evidence="2" type="ORF">Gasu_50750</name>
</gene>
<evidence type="ECO:0000313" key="3">
    <source>
        <dbReference type="Proteomes" id="UP000030680"/>
    </source>
</evidence>
<organism evidence="2 3">
    <name type="scientific">Galdieria sulphuraria</name>
    <name type="common">Red alga</name>
    <dbReference type="NCBI Taxonomy" id="130081"/>
    <lineage>
        <taxon>Eukaryota</taxon>
        <taxon>Rhodophyta</taxon>
        <taxon>Bangiophyceae</taxon>
        <taxon>Galdieriales</taxon>
        <taxon>Galdieriaceae</taxon>
        <taxon>Galdieria</taxon>
    </lineage>
</organism>
<dbReference type="KEGG" id="gsl:Gasu_50750"/>
<keyword evidence="1" id="KW-1133">Transmembrane helix</keyword>
<dbReference type="OrthoDB" id="10335161at2759"/>
<evidence type="ECO:0000256" key="1">
    <source>
        <dbReference type="SAM" id="Phobius"/>
    </source>
</evidence>
<protein>
    <submittedName>
        <fullName evidence="2">Uncharacterized protein</fullName>
    </submittedName>
</protein>
<keyword evidence="1" id="KW-0812">Transmembrane</keyword>
<keyword evidence="3" id="KW-1185">Reference proteome</keyword>
<proteinExistence type="predicted"/>
<feature type="transmembrane region" description="Helical" evidence="1">
    <location>
        <begin position="12"/>
        <end position="30"/>
    </location>
</feature>
<dbReference type="Proteomes" id="UP000030680">
    <property type="component" value="Unassembled WGS sequence"/>
</dbReference>
<accession>M2XVD3</accession>
<dbReference type="EMBL" id="KB454533">
    <property type="protein sequence ID" value="EME27344.1"/>
    <property type="molecule type" value="Genomic_DNA"/>
</dbReference>
<feature type="transmembrane region" description="Helical" evidence="1">
    <location>
        <begin position="235"/>
        <end position="256"/>
    </location>
</feature>
<dbReference type="AlphaFoldDB" id="M2XVD3"/>
<reference evidence="3" key="1">
    <citation type="journal article" date="2013" name="Science">
        <title>Gene transfer from bacteria and archaea facilitated evolution of an extremophilic eukaryote.</title>
        <authorList>
            <person name="Schonknecht G."/>
            <person name="Chen W.H."/>
            <person name="Ternes C.M."/>
            <person name="Barbier G.G."/>
            <person name="Shrestha R.P."/>
            <person name="Stanke M."/>
            <person name="Brautigam A."/>
            <person name="Baker B.J."/>
            <person name="Banfield J.F."/>
            <person name="Garavito R.M."/>
            <person name="Carr K."/>
            <person name="Wilkerson C."/>
            <person name="Rensing S.A."/>
            <person name="Gagneul D."/>
            <person name="Dickenson N.E."/>
            <person name="Oesterhelt C."/>
            <person name="Lercher M.J."/>
            <person name="Weber A.P."/>
        </authorList>
    </citation>
    <scope>NUCLEOTIDE SEQUENCE [LARGE SCALE GENOMIC DNA]</scope>
    <source>
        <strain evidence="3">074W</strain>
    </source>
</reference>
<name>M2XVD3_GALSU</name>